<dbReference type="NCBIfam" id="TIGR02168">
    <property type="entry name" value="SMC_prok_B"/>
    <property type="match status" value="1"/>
</dbReference>
<evidence type="ECO:0000259" key="7">
    <source>
        <dbReference type="SMART" id="SM00968"/>
    </source>
</evidence>
<proteinExistence type="inferred from homology"/>
<accession>A0ABY4PHQ6</accession>
<keyword evidence="3 6" id="KW-0067">ATP-binding</keyword>
<feature type="domain" description="SMC hinge" evidence="7">
    <location>
        <begin position="519"/>
        <end position="638"/>
    </location>
</feature>
<dbReference type="CDD" id="cd03278">
    <property type="entry name" value="ABC_SMC_barmotin"/>
    <property type="match status" value="1"/>
</dbReference>
<feature type="coiled-coil region" evidence="6">
    <location>
        <begin position="174"/>
        <end position="399"/>
    </location>
</feature>
<comment type="domain">
    <text evidence="6">Contains large globular domains required for ATP hydrolysis at each terminus and a third globular domain forming a flexible hinge near the middle of the molecule. These domains are separated by coiled-coil structures.</text>
</comment>
<dbReference type="EMBL" id="CP093362">
    <property type="protein sequence ID" value="UQS85339.1"/>
    <property type="molecule type" value="Genomic_DNA"/>
</dbReference>
<keyword evidence="1 6" id="KW-0963">Cytoplasm</keyword>
<evidence type="ECO:0000256" key="6">
    <source>
        <dbReference type="HAMAP-Rule" id="MF_01894"/>
    </source>
</evidence>
<comment type="similarity">
    <text evidence="6">Belongs to the SMC family.</text>
</comment>
<gene>
    <name evidence="6 8" type="primary">smc</name>
    <name evidence="8" type="ORF">MOO46_01745</name>
</gene>
<feature type="coiled-coil region" evidence="6">
    <location>
        <begin position="694"/>
        <end position="735"/>
    </location>
</feature>
<evidence type="ECO:0000256" key="3">
    <source>
        <dbReference type="ARBA" id="ARBA00022840"/>
    </source>
</evidence>
<comment type="subunit">
    <text evidence="6">Homodimer.</text>
</comment>
<evidence type="ECO:0000256" key="2">
    <source>
        <dbReference type="ARBA" id="ARBA00022741"/>
    </source>
</evidence>
<comment type="subcellular location">
    <subcellularLocation>
        <location evidence="6">Cytoplasm</location>
    </subcellularLocation>
</comment>
<dbReference type="Proteomes" id="UP000831859">
    <property type="component" value="Chromosome"/>
</dbReference>
<dbReference type="InterPro" id="IPR024704">
    <property type="entry name" value="SMC"/>
</dbReference>
<dbReference type="SMART" id="SM00968">
    <property type="entry name" value="SMC_hinge"/>
    <property type="match status" value="1"/>
</dbReference>
<dbReference type="InterPro" id="IPR010935">
    <property type="entry name" value="SMC_hinge"/>
</dbReference>
<dbReference type="Gene3D" id="1.10.287.1490">
    <property type="match status" value="1"/>
</dbReference>
<dbReference type="HAMAP" id="MF_01894">
    <property type="entry name" value="Smc_prok"/>
    <property type="match status" value="1"/>
</dbReference>
<dbReference type="SUPFAM" id="SSF52540">
    <property type="entry name" value="P-loop containing nucleoside triphosphate hydrolases"/>
    <property type="match status" value="1"/>
</dbReference>
<dbReference type="InterPro" id="IPR011890">
    <property type="entry name" value="SMC_prok"/>
</dbReference>
<evidence type="ECO:0000313" key="9">
    <source>
        <dbReference type="Proteomes" id="UP000831859"/>
    </source>
</evidence>
<dbReference type="InterPro" id="IPR003395">
    <property type="entry name" value="RecF/RecN/SMC_N"/>
</dbReference>
<dbReference type="Pfam" id="PF06470">
    <property type="entry name" value="SMC_hinge"/>
    <property type="match status" value="1"/>
</dbReference>
<evidence type="ECO:0000313" key="8">
    <source>
        <dbReference type="EMBL" id="UQS85339.1"/>
    </source>
</evidence>
<sequence>MKLKSLEVIGFKSFANKTKINFNNGLTEIVGPNGSGKSNVIEAIRWVLGEQSAKTLRGTKMPDIIFSGSVDHKALNRAEVKLTLDNTDQYINSPYSEIIIARKLFRNGDSQYFINKQECRLKDINNLFMDTGMGLGSFSIISQGNIEKIFNSKPEDRRSIIETAAGVFKYKHQKHDANLKLKQTKDNLDRVEDIIYELKSRNDSLKEQSNLAKKYLEKKDQLEKLDINKLVFELKDFISKKDVNNKELVSFKNKKDILNNEISKYSKEANNQKNELEKNLNLKEKLQNQLLKSSQQLERISGEQNLSKQDLEFKKKSIIDKKGNLKKLIIQKKNLLNNSSSYKKEIDQLSAKFTELNNKVQASNLNLLNKELSSKRNFQEELKSNYLDIMQKMADLNNKNIYLDKNKKQSDVQNISQKNKIREIKNDVAEFNSKISSFSEMIGQSKESYSKIDNKYMQYKKKLSELNSIIQKNKADWYHSLEEYQNIKIKYNSLKKITDDHSNFYRGAKNILADKKQLSGVYGSVSDYLKVSSKYSLAIETALGSQLQQIIVQDSNSAKNAINYLNQNKLGRATFVPVESVSKRFITNQKIDTCKNYEGFIGTADSLVDIDKELLIIKKHLLGNVIISKDLDSATAISRAINYSNRVITLDGEIINSGGSMTGGKNKNHYDGMLSQKNKLTDLSKKMDSFSILLKNQEKTINENNEKFINLSDEVKSLEDKMNSLSTKISNYRNNKEFNEKIISQKKRELKSIRMSINDIFDDDYEEQIQNNNQIKNKLNQDLLKNQSASKNTNERIITLESLISSLNDDLNSNKSKLAVIKEKINNYRNKNADVIESIDQLDNDIQLTNDSIDSLDEDLKLIISNSTSKEKINNLKQQIKSNKLELNKCNQLIVNLQTKISNLDSMLEEKRENYIIVTSSYNKFSTNDNQIDNGIIKLKEKLSSKYNIDTKNVNNFKINESYNDIKKSIGLLNEQINALGNINISSIDEYKEVSKRYQFLINQSEDLKNSSNQLTETMNKIDSTVKYKFKDTFDKVAVQFKDVYTEIFGGGKAKLVLTNPNNLLTTGIEIMAQPPGKKYRHMSLLSGGEKALTAISLLFAVLKVKPVPFCILDEAESALDAENVDRYAKYMSNLDTNTQFIVITHRKETMMYADTLYGVTMQDSGVSEVVSANLNKFNSMED</sequence>
<keyword evidence="2 6" id="KW-0547">Nucleotide-binding</keyword>
<dbReference type="InterPro" id="IPR027417">
    <property type="entry name" value="P-loop_NTPase"/>
</dbReference>
<dbReference type="SUPFAM" id="SSF75553">
    <property type="entry name" value="Smc hinge domain"/>
    <property type="match status" value="1"/>
</dbReference>
<dbReference type="Pfam" id="PF02463">
    <property type="entry name" value="SMC_N"/>
    <property type="match status" value="1"/>
</dbReference>
<feature type="binding site" evidence="6">
    <location>
        <begin position="32"/>
        <end position="39"/>
    </location>
    <ligand>
        <name>ATP</name>
        <dbReference type="ChEBI" id="CHEBI:30616"/>
    </ligand>
</feature>
<comment type="function">
    <text evidence="6">Required for chromosome condensation and partitioning.</text>
</comment>
<evidence type="ECO:0000256" key="1">
    <source>
        <dbReference type="ARBA" id="ARBA00022490"/>
    </source>
</evidence>
<reference evidence="8 9" key="1">
    <citation type="journal article" date="2022" name="Int. J. Syst. Evol. Microbiol.">
        <title>Apilactobacillus apisilvae sp. nov., Nicolia spurrieriana gen. nov. sp. nov., Bombilactobacillus folatiphilus sp. nov. and Bombilactobacillus thymidiniphilus sp. nov., four new lactic acid bacterial isolates from stingless bees Tetragonula carbonaria and Austroplebeia australis.</title>
        <authorList>
            <person name="Oliphant S.A."/>
            <person name="Watson-Haigh N.S."/>
            <person name="Sumby K.M."/>
            <person name="Gardner J."/>
            <person name="Groom S."/>
            <person name="Jiranek V."/>
        </authorList>
    </citation>
    <scope>NUCLEOTIDE SEQUENCE [LARGE SCALE GENOMIC DNA]</scope>
    <source>
        <strain evidence="8 9">SG5_A10</strain>
    </source>
</reference>
<dbReference type="Gene3D" id="3.30.70.1620">
    <property type="match status" value="1"/>
</dbReference>
<dbReference type="InterPro" id="IPR036277">
    <property type="entry name" value="SMC_hinge_sf"/>
</dbReference>
<dbReference type="Gene3D" id="3.40.50.300">
    <property type="entry name" value="P-loop containing nucleotide triphosphate hydrolases"/>
    <property type="match status" value="2"/>
</dbReference>
<dbReference type="RefSeq" id="WP_249511314.1">
    <property type="nucleotide sequence ID" value="NZ_CP093362.1"/>
</dbReference>
<feature type="coiled-coil region" evidence="6">
    <location>
        <begin position="811"/>
        <end position="914"/>
    </location>
</feature>
<keyword evidence="5 6" id="KW-0238">DNA-binding</keyword>
<evidence type="ECO:0000256" key="4">
    <source>
        <dbReference type="ARBA" id="ARBA00023054"/>
    </source>
</evidence>
<protein>
    <recommendedName>
        <fullName evidence="6">Chromosome partition protein Smc</fullName>
    </recommendedName>
</protein>
<keyword evidence="9" id="KW-1185">Reference proteome</keyword>
<dbReference type="PANTHER" id="PTHR43977">
    <property type="entry name" value="STRUCTURAL MAINTENANCE OF CHROMOSOMES PROTEIN 3"/>
    <property type="match status" value="1"/>
</dbReference>
<evidence type="ECO:0000256" key="5">
    <source>
        <dbReference type="ARBA" id="ARBA00023125"/>
    </source>
</evidence>
<name>A0ABY4PHQ6_9LACO</name>
<keyword evidence="4 6" id="KW-0175">Coiled coil</keyword>
<organism evidence="8 9">
    <name type="scientific">Apilactobacillus apisilvae</name>
    <dbReference type="NCBI Taxonomy" id="2923364"/>
    <lineage>
        <taxon>Bacteria</taxon>
        <taxon>Bacillati</taxon>
        <taxon>Bacillota</taxon>
        <taxon>Bacilli</taxon>
        <taxon>Lactobacillales</taxon>
        <taxon>Lactobacillaceae</taxon>
        <taxon>Apilactobacillus</taxon>
    </lineage>
</organism>
<dbReference type="Gene3D" id="1.20.1060.20">
    <property type="match status" value="1"/>
</dbReference>
<dbReference type="PIRSF" id="PIRSF005719">
    <property type="entry name" value="SMC"/>
    <property type="match status" value="1"/>
</dbReference>